<evidence type="ECO:0000313" key="1">
    <source>
        <dbReference type="EMBL" id="RIP07140.1"/>
    </source>
</evidence>
<evidence type="ECO:0000313" key="2">
    <source>
        <dbReference type="Proteomes" id="UP000265541"/>
    </source>
</evidence>
<organism evidence="1 2">
    <name type="scientific">Staphylococcus gallinarum</name>
    <dbReference type="NCBI Taxonomy" id="1293"/>
    <lineage>
        <taxon>Bacteria</taxon>
        <taxon>Bacillati</taxon>
        <taxon>Bacillota</taxon>
        <taxon>Bacilli</taxon>
        <taxon>Bacillales</taxon>
        <taxon>Staphylococcaceae</taxon>
        <taxon>Staphylococcus</taxon>
    </lineage>
</organism>
<dbReference type="AlphaFoldDB" id="A0A3A0U9H8"/>
<sequence length="51" mass="5725">MKIITHADKQLDGAEILADDAANLINIITFIVNQKLTAKALNQLIFAFFFF</sequence>
<dbReference type="Gene3D" id="3.30.390.30">
    <property type="match status" value="1"/>
</dbReference>
<comment type="caution">
    <text evidence="1">The sequence shown here is derived from an EMBL/GenBank/DDBJ whole genome shotgun (WGS) entry which is preliminary data.</text>
</comment>
<reference evidence="1 2" key="1">
    <citation type="journal article" date="2016" name="Front. Microbiol.">
        <title>Comprehensive Phylogenetic Analysis of Bovine Non-aureus Staphylococci Species Based on Whole-Genome Sequencing.</title>
        <authorList>
            <person name="Naushad S."/>
            <person name="Barkema H.W."/>
            <person name="Luby C."/>
            <person name="Condas L.A."/>
            <person name="Nobrega D.B."/>
            <person name="Carson D.A."/>
            <person name="De Buck J."/>
        </authorList>
    </citation>
    <scope>NUCLEOTIDE SEQUENCE [LARGE SCALE GENOMIC DNA]</scope>
    <source>
        <strain evidence="1 2">SNUC 4781</strain>
    </source>
</reference>
<dbReference type="InterPro" id="IPR016156">
    <property type="entry name" value="FAD/NAD-linked_Rdtase_dimer_sf"/>
</dbReference>
<name>A0A3A0U9H8_STAGA</name>
<dbReference type="Proteomes" id="UP000265541">
    <property type="component" value="Unassembled WGS sequence"/>
</dbReference>
<gene>
    <name evidence="1" type="ORF">BUZ14_18890</name>
</gene>
<accession>A0A3A0U9H8</accession>
<dbReference type="SUPFAM" id="SSF55424">
    <property type="entry name" value="FAD/NAD-linked reductases, dimerisation (C-terminal) domain"/>
    <property type="match status" value="1"/>
</dbReference>
<protein>
    <submittedName>
        <fullName evidence="1">NAD(P)/FAD-dependent oxidoreductase</fullName>
    </submittedName>
</protein>
<proteinExistence type="predicted"/>
<feature type="non-terminal residue" evidence="1">
    <location>
        <position position="51"/>
    </location>
</feature>
<dbReference type="EMBL" id="QYJN01000904">
    <property type="protein sequence ID" value="RIP07140.1"/>
    <property type="molecule type" value="Genomic_DNA"/>
</dbReference>